<feature type="transmembrane region" description="Helical" evidence="1">
    <location>
        <begin position="49"/>
        <end position="69"/>
    </location>
</feature>
<evidence type="ECO:0000313" key="2">
    <source>
        <dbReference type="EMBL" id="PPQ80880.1"/>
    </source>
</evidence>
<organism evidence="2 3">
    <name type="scientific">Psilocybe cyanescens</name>
    <dbReference type="NCBI Taxonomy" id="93625"/>
    <lineage>
        <taxon>Eukaryota</taxon>
        <taxon>Fungi</taxon>
        <taxon>Dikarya</taxon>
        <taxon>Basidiomycota</taxon>
        <taxon>Agaricomycotina</taxon>
        <taxon>Agaricomycetes</taxon>
        <taxon>Agaricomycetidae</taxon>
        <taxon>Agaricales</taxon>
        <taxon>Agaricineae</taxon>
        <taxon>Strophariaceae</taxon>
        <taxon>Psilocybe</taxon>
    </lineage>
</organism>
<protein>
    <recommendedName>
        <fullName evidence="4">Major facilitator superfamily (MFS) profile domain-containing protein</fullName>
    </recommendedName>
</protein>
<keyword evidence="1" id="KW-0472">Membrane</keyword>
<dbReference type="EMBL" id="NHYD01003305">
    <property type="protein sequence ID" value="PPQ80880.1"/>
    <property type="molecule type" value="Genomic_DNA"/>
</dbReference>
<keyword evidence="1" id="KW-0812">Transmembrane</keyword>
<dbReference type="AlphaFoldDB" id="A0A409WQW6"/>
<name>A0A409WQW6_PSICY</name>
<proteinExistence type="predicted"/>
<keyword evidence="1" id="KW-1133">Transmembrane helix</keyword>
<feature type="transmembrane region" description="Helical" evidence="1">
    <location>
        <begin position="81"/>
        <end position="100"/>
    </location>
</feature>
<evidence type="ECO:0000256" key="1">
    <source>
        <dbReference type="SAM" id="Phobius"/>
    </source>
</evidence>
<dbReference type="Proteomes" id="UP000283269">
    <property type="component" value="Unassembled WGS sequence"/>
</dbReference>
<dbReference type="Gene3D" id="1.20.1250.20">
    <property type="entry name" value="MFS general substrate transporter like domains"/>
    <property type="match status" value="1"/>
</dbReference>
<accession>A0A409WQW6</accession>
<dbReference type="PANTHER" id="PTHR11360:SF234">
    <property type="entry name" value="MFS-TYPE TRANSPORTER DBAD-RELATED"/>
    <property type="match status" value="1"/>
</dbReference>
<dbReference type="PANTHER" id="PTHR11360">
    <property type="entry name" value="MONOCARBOXYLATE TRANSPORTER"/>
    <property type="match status" value="1"/>
</dbReference>
<dbReference type="InterPro" id="IPR036259">
    <property type="entry name" value="MFS_trans_sf"/>
</dbReference>
<dbReference type="SUPFAM" id="SSF103473">
    <property type="entry name" value="MFS general substrate transporter"/>
    <property type="match status" value="2"/>
</dbReference>
<comment type="caution">
    <text evidence="2">The sequence shown here is derived from an EMBL/GenBank/DDBJ whole genome shotgun (WGS) entry which is preliminary data.</text>
</comment>
<reference evidence="2 3" key="1">
    <citation type="journal article" date="2018" name="Evol. Lett.">
        <title>Horizontal gene cluster transfer increased hallucinogenic mushroom diversity.</title>
        <authorList>
            <person name="Reynolds H.T."/>
            <person name="Vijayakumar V."/>
            <person name="Gluck-Thaler E."/>
            <person name="Korotkin H.B."/>
            <person name="Matheny P.B."/>
            <person name="Slot J.C."/>
        </authorList>
    </citation>
    <scope>NUCLEOTIDE SEQUENCE [LARGE SCALE GENOMIC DNA]</scope>
    <source>
        <strain evidence="2 3">2631</strain>
    </source>
</reference>
<keyword evidence="3" id="KW-1185">Reference proteome</keyword>
<dbReference type="InterPro" id="IPR050327">
    <property type="entry name" value="Proton-linked_MCT"/>
</dbReference>
<evidence type="ECO:0008006" key="4">
    <source>
        <dbReference type="Google" id="ProtNLM"/>
    </source>
</evidence>
<feature type="transmembrane region" description="Helical" evidence="1">
    <location>
        <begin position="318"/>
        <end position="341"/>
    </location>
</feature>
<feature type="transmembrane region" description="Helical" evidence="1">
    <location>
        <begin position="124"/>
        <end position="149"/>
    </location>
</feature>
<gene>
    <name evidence="2" type="ORF">CVT25_001889</name>
</gene>
<dbReference type="OrthoDB" id="6499973at2759"/>
<dbReference type="InParanoid" id="A0A409WQW6"/>
<dbReference type="STRING" id="93625.A0A409WQW6"/>
<feature type="transmembrane region" description="Helical" evidence="1">
    <location>
        <begin position="347"/>
        <end position="372"/>
    </location>
</feature>
<evidence type="ECO:0000313" key="3">
    <source>
        <dbReference type="Proteomes" id="UP000283269"/>
    </source>
</evidence>
<sequence>MASIPDTENSVFNQTTTLESIDVEKKGNVTMDVKTLPVLEAFPDGGRRAWLSLLGAYIGAFGVYQDFYVREYLIGHTPSEIGGMQIILTFSAGIFVGRAFDRGYFCSTNLFLVFMLSLSHKDSFYQVFLTNGVLLGLSAGVCYIPSLGITTHYFLKRRPLAIGIASSGSALGTQKQTIPIKFLKRASDIRAPAGAVVHPIVLNQFFDGRIGFHKGRWHQSGFVHHCYFGYANSFTAKACPTLSSYFLDEGACLPVNVLRVRPPFYPKLITLLIDRPTQIVLSAIKHGINHTFAFYSLSILNGASILGRILPGALATRLGAYNILVFCGISSGIVIIFMVFADDVVSVTLVAIFYGLFSGSAIALVPAVVGSLSANMNKFGTRMGIVFFFAATPISGALLTSDYHWIRADLFSGILRSEAAQYSDTLSASIWRCN</sequence>
<feature type="transmembrane region" description="Helical" evidence="1">
    <location>
        <begin position="384"/>
        <end position="406"/>
    </location>
</feature>